<accession>A0A7S1IA12</accession>
<dbReference type="Pfam" id="PF13516">
    <property type="entry name" value="LRR_6"/>
    <property type="match status" value="3"/>
</dbReference>
<dbReference type="PANTHER" id="PTHR24113:SF12">
    <property type="entry name" value="RAN GTPASE-ACTIVATING PROTEIN 1"/>
    <property type="match status" value="1"/>
</dbReference>
<dbReference type="GO" id="GO:0048471">
    <property type="term" value="C:perinuclear region of cytoplasm"/>
    <property type="evidence" value="ECO:0007669"/>
    <property type="project" value="TreeGrafter"/>
</dbReference>
<proteinExistence type="predicted"/>
<dbReference type="SMART" id="SM00368">
    <property type="entry name" value="LRR_RI"/>
    <property type="match status" value="4"/>
</dbReference>
<protein>
    <submittedName>
        <fullName evidence="4">Uncharacterized protein</fullName>
    </submittedName>
</protein>
<dbReference type="GO" id="GO:0031267">
    <property type="term" value="F:small GTPase binding"/>
    <property type="evidence" value="ECO:0007669"/>
    <property type="project" value="TreeGrafter"/>
</dbReference>
<dbReference type="GO" id="GO:0005634">
    <property type="term" value="C:nucleus"/>
    <property type="evidence" value="ECO:0007669"/>
    <property type="project" value="TreeGrafter"/>
</dbReference>
<name>A0A7S1IA12_9EUGL</name>
<evidence type="ECO:0000256" key="3">
    <source>
        <dbReference type="ARBA" id="ARBA00022737"/>
    </source>
</evidence>
<keyword evidence="2" id="KW-0433">Leucine-rich repeat</keyword>
<dbReference type="InterPro" id="IPR027038">
    <property type="entry name" value="RanGap"/>
</dbReference>
<dbReference type="AlphaFoldDB" id="A0A7S1IA12"/>
<dbReference type="EMBL" id="HBGA01044759">
    <property type="protein sequence ID" value="CAD9005253.1"/>
    <property type="molecule type" value="Transcribed_RNA"/>
</dbReference>
<gene>
    <name evidence="4" type="ORF">EGYM00392_LOCUS16340</name>
</gene>
<dbReference type="InterPro" id="IPR032675">
    <property type="entry name" value="LRR_dom_sf"/>
</dbReference>
<dbReference type="Gene3D" id="3.80.10.10">
    <property type="entry name" value="Ribonuclease Inhibitor"/>
    <property type="match status" value="1"/>
</dbReference>
<sequence>MALGAQVPDAVPAVDPNMLLWERRAKIQAHVDNKAQTWRFGGQGITNDGARLFAKALDEHPFITSLDLTDNEIGPAGAAALAQSLANNNSLTALRLFGNQIGIEGTAYLCSALENNKKLMSLDVASNQIGDKGALCLAKMLQTNRTLRKIDAGGNGITDSANRTLQEAANKSGVEDLKLWEVYQDMSLKAVSEA</sequence>
<dbReference type="InterPro" id="IPR001611">
    <property type="entry name" value="Leu-rich_rpt"/>
</dbReference>
<organism evidence="4">
    <name type="scientific">Eutreptiella gymnastica</name>
    <dbReference type="NCBI Taxonomy" id="73025"/>
    <lineage>
        <taxon>Eukaryota</taxon>
        <taxon>Discoba</taxon>
        <taxon>Euglenozoa</taxon>
        <taxon>Euglenida</taxon>
        <taxon>Spirocuta</taxon>
        <taxon>Euglenophyceae</taxon>
        <taxon>Eutreptiales</taxon>
        <taxon>Eutreptiaceae</taxon>
        <taxon>Eutreptiella</taxon>
    </lineage>
</organism>
<evidence type="ECO:0000256" key="1">
    <source>
        <dbReference type="ARBA" id="ARBA00022468"/>
    </source>
</evidence>
<evidence type="ECO:0000256" key="2">
    <source>
        <dbReference type="ARBA" id="ARBA00022614"/>
    </source>
</evidence>
<dbReference type="GO" id="GO:0005096">
    <property type="term" value="F:GTPase activator activity"/>
    <property type="evidence" value="ECO:0007669"/>
    <property type="project" value="UniProtKB-KW"/>
</dbReference>
<keyword evidence="1" id="KW-0343">GTPase activation</keyword>
<dbReference type="GO" id="GO:0005829">
    <property type="term" value="C:cytosol"/>
    <property type="evidence" value="ECO:0007669"/>
    <property type="project" value="TreeGrafter"/>
</dbReference>
<dbReference type="GO" id="GO:0006913">
    <property type="term" value="P:nucleocytoplasmic transport"/>
    <property type="evidence" value="ECO:0007669"/>
    <property type="project" value="TreeGrafter"/>
</dbReference>
<dbReference type="PANTHER" id="PTHR24113">
    <property type="entry name" value="RAN GTPASE-ACTIVATING PROTEIN 1"/>
    <property type="match status" value="1"/>
</dbReference>
<reference evidence="4" key="1">
    <citation type="submission" date="2021-01" db="EMBL/GenBank/DDBJ databases">
        <authorList>
            <person name="Corre E."/>
            <person name="Pelletier E."/>
            <person name="Niang G."/>
            <person name="Scheremetjew M."/>
            <person name="Finn R."/>
            <person name="Kale V."/>
            <person name="Holt S."/>
            <person name="Cochrane G."/>
            <person name="Meng A."/>
            <person name="Brown T."/>
            <person name="Cohen L."/>
        </authorList>
    </citation>
    <scope>NUCLEOTIDE SEQUENCE</scope>
    <source>
        <strain evidence="4">NIES-381</strain>
    </source>
</reference>
<dbReference type="SUPFAM" id="SSF52047">
    <property type="entry name" value="RNI-like"/>
    <property type="match status" value="1"/>
</dbReference>
<evidence type="ECO:0000313" key="4">
    <source>
        <dbReference type="EMBL" id="CAD9005253.1"/>
    </source>
</evidence>
<keyword evidence="3" id="KW-0677">Repeat</keyword>